<dbReference type="Proteomes" id="UP001597189">
    <property type="component" value="Unassembled WGS sequence"/>
</dbReference>
<comment type="catalytic activity">
    <reaction evidence="4 5">
        <text>an acyl phosphate + H2O = a carboxylate + phosphate + H(+)</text>
        <dbReference type="Rhea" id="RHEA:14965"/>
        <dbReference type="ChEBI" id="CHEBI:15377"/>
        <dbReference type="ChEBI" id="CHEBI:15378"/>
        <dbReference type="ChEBI" id="CHEBI:29067"/>
        <dbReference type="ChEBI" id="CHEBI:43474"/>
        <dbReference type="ChEBI" id="CHEBI:59918"/>
        <dbReference type="EC" id="3.6.1.7"/>
    </reaction>
</comment>
<reference evidence="9" key="1">
    <citation type="journal article" date="2019" name="Int. J. Syst. Evol. Microbiol.">
        <title>The Global Catalogue of Microorganisms (GCM) 10K type strain sequencing project: providing services to taxonomists for standard genome sequencing and annotation.</title>
        <authorList>
            <consortium name="The Broad Institute Genomics Platform"/>
            <consortium name="The Broad Institute Genome Sequencing Center for Infectious Disease"/>
            <person name="Wu L."/>
            <person name="Ma J."/>
        </authorList>
    </citation>
    <scope>NUCLEOTIDE SEQUENCE [LARGE SCALE GENOMIC DNA]</scope>
    <source>
        <strain evidence="9">CCM 8979</strain>
    </source>
</reference>
<dbReference type="Pfam" id="PF00708">
    <property type="entry name" value="Acylphosphatase"/>
    <property type="match status" value="1"/>
</dbReference>
<dbReference type="InterPro" id="IPR017968">
    <property type="entry name" value="Acylphosphatase_CS"/>
</dbReference>
<evidence type="ECO:0000313" key="9">
    <source>
        <dbReference type="Proteomes" id="UP001597189"/>
    </source>
</evidence>
<proteinExistence type="inferred from homology"/>
<dbReference type="PROSITE" id="PS51160">
    <property type="entry name" value="ACYLPHOSPHATASE_3"/>
    <property type="match status" value="1"/>
</dbReference>
<dbReference type="Gene3D" id="3.30.70.100">
    <property type="match status" value="1"/>
</dbReference>
<dbReference type="PANTHER" id="PTHR47268">
    <property type="entry name" value="ACYLPHOSPHATASE"/>
    <property type="match status" value="1"/>
</dbReference>
<dbReference type="InterPro" id="IPR020456">
    <property type="entry name" value="Acylphosphatase"/>
</dbReference>
<organism evidence="8 9">
    <name type="scientific">Levilactobacillus lanxiensis</name>
    <dbReference type="NCBI Taxonomy" id="2799568"/>
    <lineage>
        <taxon>Bacteria</taxon>
        <taxon>Bacillati</taxon>
        <taxon>Bacillota</taxon>
        <taxon>Bacilli</taxon>
        <taxon>Lactobacillales</taxon>
        <taxon>Lactobacillaceae</taxon>
        <taxon>Levilactobacillus</taxon>
    </lineage>
</organism>
<evidence type="ECO:0000256" key="4">
    <source>
        <dbReference type="ARBA" id="ARBA00047645"/>
    </source>
</evidence>
<accession>A0ABW4D4B0</accession>
<feature type="active site" evidence="5">
    <location>
        <position position="36"/>
    </location>
</feature>
<dbReference type="InterPro" id="IPR036046">
    <property type="entry name" value="Acylphosphatase-like_dom_sf"/>
</dbReference>
<evidence type="ECO:0000259" key="7">
    <source>
        <dbReference type="PROSITE" id="PS51160"/>
    </source>
</evidence>
<feature type="domain" description="Acylphosphatase-like" evidence="7">
    <location>
        <begin position="3"/>
        <end position="90"/>
    </location>
</feature>
<protein>
    <recommendedName>
        <fullName evidence="3 5">acylphosphatase</fullName>
        <ecNumber evidence="2 5">3.6.1.7</ecNumber>
    </recommendedName>
</protein>
<dbReference type="EC" id="3.6.1.7" evidence="2 5"/>
<keyword evidence="5" id="KW-0378">Hydrolase</keyword>
<evidence type="ECO:0000256" key="5">
    <source>
        <dbReference type="PROSITE-ProRule" id="PRU00520"/>
    </source>
</evidence>
<comment type="similarity">
    <text evidence="1 6">Belongs to the acylphosphatase family.</text>
</comment>
<dbReference type="RefSeq" id="WP_203645262.1">
    <property type="nucleotide sequence ID" value="NZ_BOLN01000005.1"/>
</dbReference>
<dbReference type="InterPro" id="IPR001792">
    <property type="entry name" value="Acylphosphatase-like_dom"/>
</dbReference>
<dbReference type="PROSITE" id="PS00150">
    <property type="entry name" value="ACYLPHOSPHATASE_1"/>
    <property type="match status" value="1"/>
</dbReference>
<comment type="caution">
    <text evidence="8">The sequence shown here is derived from an EMBL/GenBank/DDBJ whole genome shotgun (WGS) entry which is preliminary data.</text>
</comment>
<feature type="active site" evidence="5">
    <location>
        <position position="18"/>
    </location>
</feature>
<evidence type="ECO:0000256" key="2">
    <source>
        <dbReference type="ARBA" id="ARBA00012150"/>
    </source>
</evidence>
<dbReference type="PANTHER" id="PTHR47268:SF4">
    <property type="entry name" value="ACYLPHOSPHATASE"/>
    <property type="match status" value="1"/>
</dbReference>
<evidence type="ECO:0000313" key="8">
    <source>
        <dbReference type="EMBL" id="MFD1455586.1"/>
    </source>
</evidence>
<name>A0ABW4D4B0_9LACO</name>
<dbReference type="EMBL" id="JBHTOD010000005">
    <property type="protein sequence ID" value="MFD1455586.1"/>
    <property type="molecule type" value="Genomic_DNA"/>
</dbReference>
<keyword evidence="9" id="KW-1185">Reference proteome</keyword>
<evidence type="ECO:0000256" key="6">
    <source>
        <dbReference type="RuleBase" id="RU004168"/>
    </source>
</evidence>
<gene>
    <name evidence="8" type="ORF">ACFQ44_07770</name>
</gene>
<evidence type="ECO:0000256" key="3">
    <source>
        <dbReference type="ARBA" id="ARBA00015991"/>
    </source>
</evidence>
<evidence type="ECO:0000256" key="1">
    <source>
        <dbReference type="ARBA" id="ARBA00005614"/>
    </source>
</evidence>
<dbReference type="SUPFAM" id="SSF54975">
    <property type="entry name" value="Acylphosphatase/BLUF domain-like"/>
    <property type="match status" value="1"/>
</dbReference>
<sequence length="90" mass="9818">MITQELLVSGRVQGVGFRYSASKLAQHLGVTGTVQNLPNGQVAIVASADADVLADFAQQLRTNLSPWIQVSQLKITDRAPQHFTTFRIII</sequence>